<dbReference type="SUPFAM" id="SSF47473">
    <property type="entry name" value="EF-hand"/>
    <property type="match status" value="1"/>
</dbReference>
<comment type="caution">
    <text evidence="1">The sequence shown here is derived from an EMBL/GenBank/DDBJ whole genome shotgun (WGS) entry which is preliminary data.</text>
</comment>
<dbReference type="EMBL" id="CAXAMM010009191">
    <property type="protein sequence ID" value="CAK9019669.1"/>
    <property type="molecule type" value="Genomic_DNA"/>
</dbReference>
<keyword evidence="2" id="KW-1185">Reference proteome</keyword>
<dbReference type="PROSITE" id="PS50222">
    <property type="entry name" value="EF_HAND_2"/>
    <property type="match status" value="1"/>
</dbReference>
<evidence type="ECO:0000313" key="1">
    <source>
        <dbReference type="EMBL" id="CAK9019669.1"/>
    </source>
</evidence>
<reference evidence="1 2" key="1">
    <citation type="submission" date="2024-02" db="EMBL/GenBank/DDBJ databases">
        <authorList>
            <person name="Chen Y."/>
            <person name="Shah S."/>
            <person name="Dougan E. K."/>
            <person name="Thang M."/>
            <person name="Chan C."/>
        </authorList>
    </citation>
    <scope>NUCLEOTIDE SEQUENCE [LARGE SCALE GENOMIC DNA]</scope>
</reference>
<proteinExistence type="predicted"/>
<sequence length="422" mass="47064">MQLIPPLPSQPVPPPPWSNYNTKVSILHSMKKKLGHMDTEMYPLGQNPGYSNPWVTMPHPVIPAPNTLQYGGPWPTARSRSQIPSQTHGGWVQAHINSKIDTERETLAEKLQDTASQFYAQVNGWFLSFYEGTYPSIGRLLSNIDLRYVRRVQMMPELLGNVVVSLILESGSFEFHVPSRGEAEGWCAAITAVILGWSQLRIDSEVQRPSSFSTLPRQSESSSVVPRRNELSHSQLRHAWAACVRAVSQGNPAPTEAFEHIFSLYDQDHSETLSLQEIRSMLKDLLALRNSEAQHALERHIPEVQKYQRGGACHLDFKTQSRLSDAARNASALGTTLVADYARLSDSFESRCILLQSQLDLSADQLVALPEFLAAAPRVLLPESELKAEAQFYNSISFILKLTQKAQPADLDCDDAGICVHQ</sequence>
<dbReference type="Gene3D" id="1.10.238.10">
    <property type="entry name" value="EF-hand"/>
    <property type="match status" value="1"/>
</dbReference>
<dbReference type="Proteomes" id="UP001642464">
    <property type="component" value="Unassembled WGS sequence"/>
</dbReference>
<dbReference type="InterPro" id="IPR011992">
    <property type="entry name" value="EF-hand-dom_pair"/>
</dbReference>
<name>A0ABP0JZC5_9DINO</name>
<organism evidence="1 2">
    <name type="scientific">Durusdinium trenchii</name>
    <dbReference type="NCBI Taxonomy" id="1381693"/>
    <lineage>
        <taxon>Eukaryota</taxon>
        <taxon>Sar</taxon>
        <taxon>Alveolata</taxon>
        <taxon>Dinophyceae</taxon>
        <taxon>Suessiales</taxon>
        <taxon>Symbiodiniaceae</taxon>
        <taxon>Durusdinium</taxon>
    </lineage>
</organism>
<dbReference type="InterPro" id="IPR002048">
    <property type="entry name" value="EF_hand_dom"/>
</dbReference>
<evidence type="ECO:0000313" key="2">
    <source>
        <dbReference type="Proteomes" id="UP001642464"/>
    </source>
</evidence>
<accession>A0ABP0JZC5</accession>
<gene>
    <name evidence="1" type="ORF">SCF082_LOCUS14615</name>
</gene>
<protein>
    <submittedName>
        <fullName evidence="1">Uncharacterized protein</fullName>
    </submittedName>
</protein>